<proteinExistence type="predicted"/>
<organism evidence="1 2">
    <name type="scientific">Ligilactobacillus ruminis</name>
    <dbReference type="NCBI Taxonomy" id="1623"/>
    <lineage>
        <taxon>Bacteria</taxon>
        <taxon>Bacillati</taxon>
        <taxon>Bacillota</taxon>
        <taxon>Bacilli</taxon>
        <taxon>Lactobacillales</taxon>
        <taxon>Lactobacillaceae</taxon>
        <taxon>Ligilactobacillus</taxon>
    </lineage>
</organism>
<comment type="caution">
    <text evidence="1">The sequence shown here is derived from an EMBL/GenBank/DDBJ whole genome shotgun (WGS) entry which is preliminary data.</text>
</comment>
<reference evidence="1 2" key="1">
    <citation type="submission" date="2018-08" db="EMBL/GenBank/DDBJ databases">
        <title>A genome reference for cultivated species of the human gut microbiota.</title>
        <authorList>
            <person name="Zou Y."/>
            <person name="Xue W."/>
            <person name="Luo G."/>
        </authorList>
    </citation>
    <scope>NUCLEOTIDE SEQUENCE [LARGE SCALE GENOMIC DNA]</scope>
    <source>
        <strain evidence="1 2">TF10-9AT</strain>
    </source>
</reference>
<sequence>MTGFYGQIPEIVVLPVTGDWILRANPRKCRFARNRGLPFTGKSQKTPFCP</sequence>
<name>A0A8B2Z379_9LACO</name>
<protein>
    <submittedName>
        <fullName evidence="1">Vitamin B12-binding protein</fullName>
    </submittedName>
</protein>
<dbReference type="AlphaFoldDB" id="A0A8B2Z379"/>
<evidence type="ECO:0000313" key="1">
    <source>
        <dbReference type="EMBL" id="RGK47215.1"/>
    </source>
</evidence>
<dbReference type="EMBL" id="QSQR01000003">
    <property type="protein sequence ID" value="RGK47215.1"/>
    <property type="molecule type" value="Genomic_DNA"/>
</dbReference>
<gene>
    <name evidence="1" type="ORF">DXD09_04540</name>
</gene>
<accession>A0A8B2Z379</accession>
<dbReference type="Proteomes" id="UP000260790">
    <property type="component" value="Unassembled WGS sequence"/>
</dbReference>
<evidence type="ECO:0000313" key="2">
    <source>
        <dbReference type="Proteomes" id="UP000260790"/>
    </source>
</evidence>